<dbReference type="Proteomes" id="UP001161757">
    <property type="component" value="Unassembled WGS sequence"/>
</dbReference>
<evidence type="ECO:0000259" key="1">
    <source>
        <dbReference type="Pfam" id="PF01636"/>
    </source>
</evidence>
<evidence type="ECO:0000313" key="2">
    <source>
        <dbReference type="EMBL" id="KAJ8995808.1"/>
    </source>
</evidence>
<dbReference type="Gene3D" id="3.90.1200.10">
    <property type="match status" value="1"/>
</dbReference>
<reference evidence="2" key="1">
    <citation type="submission" date="2023-01" db="EMBL/GenBank/DDBJ databases">
        <title>Exophiala dermititidis isolated from Cystic Fibrosis Patient.</title>
        <authorList>
            <person name="Kurbessoian T."/>
            <person name="Crocker A."/>
            <person name="Murante D."/>
            <person name="Hogan D.A."/>
            <person name="Stajich J.E."/>
        </authorList>
    </citation>
    <scope>NUCLEOTIDE SEQUENCE</scope>
    <source>
        <strain evidence="2">Ex8</strain>
    </source>
</reference>
<feature type="domain" description="Aminoglycoside phosphotransferase" evidence="1">
    <location>
        <begin position="46"/>
        <end position="337"/>
    </location>
</feature>
<dbReference type="PANTHER" id="PTHR21310">
    <property type="entry name" value="AMINOGLYCOSIDE PHOSPHOTRANSFERASE-RELATED-RELATED"/>
    <property type="match status" value="1"/>
</dbReference>
<dbReference type="EMBL" id="JAJGCB010000001">
    <property type="protein sequence ID" value="KAJ8995808.1"/>
    <property type="molecule type" value="Genomic_DNA"/>
</dbReference>
<dbReference type="InterPro" id="IPR002575">
    <property type="entry name" value="Aminoglycoside_PTrfase"/>
</dbReference>
<gene>
    <name evidence="2" type="ORF">HRR80_000564</name>
</gene>
<name>A0AAN6F332_EXODE</name>
<proteinExistence type="predicted"/>
<dbReference type="AlphaFoldDB" id="A0AAN6F332"/>
<comment type="caution">
    <text evidence="2">The sequence shown here is derived from an EMBL/GenBank/DDBJ whole genome shotgun (WGS) entry which is preliminary data.</text>
</comment>
<dbReference type="Pfam" id="PF01636">
    <property type="entry name" value="APH"/>
    <property type="match status" value="1"/>
</dbReference>
<dbReference type="InterPro" id="IPR051678">
    <property type="entry name" value="AGP_Transferase"/>
</dbReference>
<evidence type="ECO:0000313" key="3">
    <source>
        <dbReference type="Proteomes" id="UP001161757"/>
    </source>
</evidence>
<organism evidence="2 3">
    <name type="scientific">Exophiala dermatitidis</name>
    <name type="common">Black yeast-like fungus</name>
    <name type="synonym">Wangiella dermatitidis</name>
    <dbReference type="NCBI Taxonomy" id="5970"/>
    <lineage>
        <taxon>Eukaryota</taxon>
        <taxon>Fungi</taxon>
        <taxon>Dikarya</taxon>
        <taxon>Ascomycota</taxon>
        <taxon>Pezizomycotina</taxon>
        <taxon>Eurotiomycetes</taxon>
        <taxon>Chaetothyriomycetidae</taxon>
        <taxon>Chaetothyriales</taxon>
        <taxon>Herpotrichiellaceae</taxon>
        <taxon>Exophiala</taxon>
    </lineage>
</organism>
<dbReference type="PANTHER" id="PTHR21310:SF37">
    <property type="entry name" value="AMINOGLYCOSIDE PHOSPHOTRANSFERASE DOMAIN-CONTAINING PROTEIN"/>
    <property type="match status" value="1"/>
</dbReference>
<sequence>MYHDGEACRKVDTMCIVWGRQLDSHIAQYADELAAQYGLTASTSFHSQGAFNRCYEVRIKEKLNTIFRFPILGKVAFRKEKVIDEVIVMKYVSKHTSIPTPRLIRISDSSWGPCMVMELVEGKLLSDYLKVPRESGKVEILDPNIDPQTLTQAYQIMSRILIQLSQCEFPSIGGLSRDRLGHWCVTKRPMTLNANQLVSLANFPPADLPADTFATATDYFTALAKNHLTHLRTQRNDAVESEADCQRKYVARYLFLRIAKSFSKVHNKGPFRLICDDLRPSNVIVDEKMSLRCVIDWEFSYAAPAEFTYCSPWWLLLAHPDDWEDSLDSFLAQYLPRHETFLRALKETEDEEIRGGRLSESQRLSDEMARSMQNGTFWFCLAATSSFAFDDIYWRFIDSEYFGKFTSIEERIELLSLEERNSREEFVRIKLQQAEVRTLDEYRTLDDILAS</sequence>
<dbReference type="InterPro" id="IPR011009">
    <property type="entry name" value="Kinase-like_dom_sf"/>
</dbReference>
<protein>
    <recommendedName>
        <fullName evidence="1">Aminoglycoside phosphotransferase domain-containing protein</fullName>
    </recommendedName>
</protein>
<accession>A0AAN6F332</accession>
<dbReference type="SUPFAM" id="SSF56112">
    <property type="entry name" value="Protein kinase-like (PK-like)"/>
    <property type="match status" value="1"/>
</dbReference>